<proteinExistence type="predicted"/>
<dbReference type="InterPro" id="IPR052713">
    <property type="entry name" value="FeoA"/>
</dbReference>
<dbReference type="PANTHER" id="PTHR42954:SF2">
    <property type="entry name" value="FE(2+) TRANSPORT PROTEIN A"/>
    <property type="match status" value="1"/>
</dbReference>
<dbReference type="GO" id="GO:0046914">
    <property type="term" value="F:transition metal ion binding"/>
    <property type="evidence" value="ECO:0007669"/>
    <property type="project" value="InterPro"/>
</dbReference>
<dbReference type="Pfam" id="PF04023">
    <property type="entry name" value="FeoA"/>
    <property type="match status" value="1"/>
</dbReference>
<dbReference type="SUPFAM" id="SSF50037">
    <property type="entry name" value="C-terminal domain of transcriptional repressors"/>
    <property type="match status" value="1"/>
</dbReference>
<keyword evidence="4" id="KW-1185">Reference proteome</keyword>
<evidence type="ECO:0000313" key="4">
    <source>
        <dbReference type="Proteomes" id="UP000467214"/>
    </source>
</evidence>
<dbReference type="SMART" id="SM00899">
    <property type="entry name" value="FeoA"/>
    <property type="match status" value="1"/>
</dbReference>
<comment type="caution">
    <text evidence="3">The sequence shown here is derived from an EMBL/GenBank/DDBJ whole genome shotgun (WGS) entry which is preliminary data.</text>
</comment>
<evidence type="ECO:0000259" key="2">
    <source>
        <dbReference type="SMART" id="SM00899"/>
    </source>
</evidence>
<dbReference type="PANTHER" id="PTHR42954">
    <property type="entry name" value="FE(2+) TRANSPORT PROTEIN A"/>
    <property type="match status" value="1"/>
</dbReference>
<feature type="domain" description="Ferrous iron transporter FeoA-like" evidence="2">
    <location>
        <begin position="16"/>
        <end position="89"/>
    </location>
</feature>
<sequence>MRAIIICVGVCIMLPLTLGQLRPGQKATVSALSAAALPFRRKLLAMGVTPGCMVEIVRVAPFGDPVELSLRGFSLCLRRAEADGIEVALCR</sequence>
<evidence type="ECO:0000256" key="1">
    <source>
        <dbReference type="ARBA" id="ARBA00023004"/>
    </source>
</evidence>
<dbReference type="Gene3D" id="2.30.30.90">
    <property type="match status" value="1"/>
</dbReference>
<gene>
    <name evidence="3" type="ORF">GQF02_14645</name>
</gene>
<dbReference type="InterPro" id="IPR038157">
    <property type="entry name" value="FeoA_core_dom"/>
</dbReference>
<name>A0A845BUC5_9NEIS</name>
<accession>A0A845BUC5</accession>
<keyword evidence="1" id="KW-0408">Iron</keyword>
<dbReference type="InterPro" id="IPR008988">
    <property type="entry name" value="Transcriptional_repressor_C"/>
</dbReference>
<dbReference type="Proteomes" id="UP000467214">
    <property type="component" value="Unassembled WGS sequence"/>
</dbReference>
<evidence type="ECO:0000313" key="3">
    <source>
        <dbReference type="EMBL" id="MXR38211.1"/>
    </source>
</evidence>
<dbReference type="InterPro" id="IPR007167">
    <property type="entry name" value="Fe-transptr_FeoA-like"/>
</dbReference>
<organism evidence="3 4">
    <name type="scientific">Craterilacuibacter sinensis</name>
    <dbReference type="NCBI Taxonomy" id="2686017"/>
    <lineage>
        <taxon>Bacteria</taxon>
        <taxon>Pseudomonadati</taxon>
        <taxon>Pseudomonadota</taxon>
        <taxon>Betaproteobacteria</taxon>
        <taxon>Neisseriales</taxon>
        <taxon>Neisseriaceae</taxon>
        <taxon>Craterilacuibacter</taxon>
    </lineage>
</organism>
<dbReference type="EMBL" id="WSSB01000017">
    <property type="protein sequence ID" value="MXR38211.1"/>
    <property type="molecule type" value="Genomic_DNA"/>
</dbReference>
<dbReference type="AlphaFoldDB" id="A0A845BUC5"/>
<reference evidence="3 4" key="1">
    <citation type="submission" date="2019-12" db="EMBL/GenBank/DDBJ databases">
        <title>Neisseriaceae gen. nov. sp. Genome sequencing and assembly.</title>
        <authorList>
            <person name="Liu Z."/>
            <person name="Li A."/>
        </authorList>
    </citation>
    <scope>NUCLEOTIDE SEQUENCE [LARGE SCALE GENOMIC DNA]</scope>
    <source>
        <strain evidence="3 4">B2N2-7</strain>
    </source>
</reference>
<protein>
    <submittedName>
        <fullName evidence="3">Ferrous iron transport protein A</fullName>
    </submittedName>
</protein>